<protein>
    <recommendedName>
        <fullName evidence="7">F-actin-capping protein subunit beta</fullName>
    </recommendedName>
</protein>
<dbReference type="FunFam" id="1.20.58.570:FF:000001">
    <property type="entry name" value="F-actin-capping protein subunit beta"/>
    <property type="match status" value="1"/>
</dbReference>
<name>A0A0H5R7P9_9EUKA</name>
<evidence type="ECO:0000256" key="6">
    <source>
        <dbReference type="ARBA" id="ARBA00023212"/>
    </source>
</evidence>
<proteinExistence type="inferred from homology"/>
<comment type="similarity">
    <text evidence="2 7">Belongs to the F-actin-capping protein beta subunit family.</text>
</comment>
<dbReference type="InterPro" id="IPR019771">
    <property type="entry name" value="F-actin_capping_bsu_CS"/>
</dbReference>
<evidence type="ECO:0000256" key="2">
    <source>
        <dbReference type="ARBA" id="ARBA00006039"/>
    </source>
</evidence>
<dbReference type="InterPro" id="IPR042276">
    <property type="entry name" value="CapZ_alpha/beta_2"/>
</dbReference>
<keyword evidence="5 7" id="KW-0009">Actin-binding</keyword>
<evidence type="ECO:0000256" key="7">
    <source>
        <dbReference type="RuleBase" id="RU365078"/>
    </source>
</evidence>
<dbReference type="GO" id="GO:0051016">
    <property type="term" value="P:barbed-end actin filament capping"/>
    <property type="evidence" value="ECO:0007669"/>
    <property type="project" value="UniProtKB-UniRule"/>
</dbReference>
<dbReference type="Gene3D" id="1.20.58.570">
    <property type="match status" value="1"/>
</dbReference>
<keyword evidence="6 7" id="KW-0206">Cytoskeleton</keyword>
<dbReference type="PANTHER" id="PTHR10619:SF0">
    <property type="entry name" value="F-ACTIN-CAPPING PROTEIN SUBUNIT BETA ISOFORMS 1 AND 2"/>
    <property type="match status" value="1"/>
</dbReference>
<evidence type="ECO:0000256" key="1">
    <source>
        <dbReference type="ARBA" id="ARBA00004245"/>
    </source>
</evidence>
<dbReference type="GO" id="GO:0030036">
    <property type="term" value="P:actin cytoskeleton organization"/>
    <property type="evidence" value="ECO:0007669"/>
    <property type="project" value="InterPro"/>
</dbReference>
<dbReference type="InterPro" id="IPR037282">
    <property type="entry name" value="CapZ_alpha/beta"/>
</dbReference>
<evidence type="ECO:0000313" key="8">
    <source>
        <dbReference type="EMBL" id="CRZ10153.1"/>
    </source>
</evidence>
<accession>A0A0H5R7P9</accession>
<keyword evidence="4 7" id="KW-0963">Cytoplasm</keyword>
<sequence>KSIIICIEDSAFRKEIRFVSQSDHVMSDEQLKSALNLMRRLPPSKTETSLSGLINLVPDLTDELLQRVDQPLKLATDTITGRSFVVCDYNRDGDSYRSPWSNVYFPTLEDGFTPSDPLRELEMECNAIFDQYRHLYFEGGVSSVYLWDIDVSSFAGCFLIQKDVENVKGLKTGTWNSIHVIETRDRTNSQFEYRLTSTVIVSMIVENDDVGSVDLSGNMTMQDSKTMTLDADNTHISNMGKMIEEIELRVRNSIEGIYIQKTREVFNGIRIGDSQPRQQASFTENLKEVVIKHGNGKADFVES</sequence>
<dbReference type="PROSITE" id="PS00231">
    <property type="entry name" value="F_ACTIN_CAPPING_BETA"/>
    <property type="match status" value="1"/>
</dbReference>
<feature type="non-terminal residue" evidence="8">
    <location>
        <position position="1"/>
    </location>
</feature>
<evidence type="ECO:0000256" key="5">
    <source>
        <dbReference type="ARBA" id="ARBA00023203"/>
    </source>
</evidence>
<evidence type="ECO:0000256" key="4">
    <source>
        <dbReference type="ARBA" id="ARBA00022490"/>
    </source>
</evidence>
<dbReference type="SUPFAM" id="SSF90096">
    <property type="entry name" value="Subunits of heterodimeric actin filament capping protein Capz"/>
    <property type="match status" value="1"/>
</dbReference>
<dbReference type="GO" id="GO:0008290">
    <property type="term" value="C:F-actin capping protein complex"/>
    <property type="evidence" value="ECO:0007669"/>
    <property type="project" value="UniProtKB-UniRule"/>
</dbReference>
<dbReference type="Gene3D" id="3.90.1150.210">
    <property type="entry name" value="F-actin capping protein, beta subunit"/>
    <property type="match status" value="1"/>
</dbReference>
<comment type="function">
    <text evidence="7">F-actin-capping proteins bind in a Ca(2+)-independent manner to the fast growing ends of actin filaments (barbed end) thereby blocking the exchange of subunits at these ends. Unlike other capping proteins (such as gelsolin and severin), these proteins do not sever actin filaments.</text>
</comment>
<dbReference type="Pfam" id="PF01115">
    <property type="entry name" value="F_actin_cap_B"/>
    <property type="match status" value="1"/>
</dbReference>
<dbReference type="InterPro" id="IPR043175">
    <property type="entry name" value="CAPZB_N"/>
</dbReference>
<dbReference type="PRINTS" id="PR00192">
    <property type="entry name" value="FACTINCAPB"/>
</dbReference>
<dbReference type="PANTHER" id="PTHR10619">
    <property type="entry name" value="F-ACTIN-CAPPING PROTEIN SUBUNIT BETA"/>
    <property type="match status" value="1"/>
</dbReference>
<reference evidence="8" key="1">
    <citation type="submission" date="2015-04" db="EMBL/GenBank/DDBJ databases">
        <title>The genome sequence of the plant pathogenic Rhizarian Plasmodiophora brassicae reveals insights in its biotrophic life cycle and the origin of chitin synthesis.</title>
        <authorList>
            <person name="Schwelm A."/>
            <person name="Fogelqvist J."/>
            <person name="Knaust A."/>
            <person name="Julke S."/>
            <person name="Lilja T."/>
            <person name="Dhandapani V."/>
            <person name="Bonilla-Rosso G."/>
            <person name="Karlsson M."/>
            <person name="Shevchenko A."/>
            <person name="Choi S.R."/>
            <person name="Kim H.G."/>
            <person name="Park J.Y."/>
            <person name="Lim Y.P."/>
            <person name="Ludwig-Muller J."/>
            <person name="Dixelius C."/>
        </authorList>
    </citation>
    <scope>NUCLEOTIDE SEQUENCE</scope>
    <source>
        <tissue evidence="8">Potato root galls</tissue>
    </source>
</reference>
<dbReference type="InterPro" id="IPR001698">
    <property type="entry name" value="CAPZB"/>
</dbReference>
<evidence type="ECO:0000256" key="3">
    <source>
        <dbReference type="ARBA" id="ARBA00022467"/>
    </source>
</evidence>
<comment type="subunit">
    <text evidence="7">Heterodimer of an alpha and a beta subunit.</text>
</comment>
<organism evidence="8">
    <name type="scientific">Spongospora subterranea</name>
    <dbReference type="NCBI Taxonomy" id="70186"/>
    <lineage>
        <taxon>Eukaryota</taxon>
        <taxon>Sar</taxon>
        <taxon>Rhizaria</taxon>
        <taxon>Endomyxa</taxon>
        <taxon>Phytomyxea</taxon>
        <taxon>Plasmodiophorida</taxon>
        <taxon>Plasmodiophoridae</taxon>
        <taxon>Spongospora</taxon>
    </lineage>
</organism>
<dbReference type="GO" id="GO:0051015">
    <property type="term" value="F:actin filament binding"/>
    <property type="evidence" value="ECO:0007669"/>
    <property type="project" value="TreeGrafter"/>
</dbReference>
<dbReference type="EMBL" id="HACM01009711">
    <property type="protein sequence ID" value="CRZ10153.1"/>
    <property type="molecule type" value="Transcribed_RNA"/>
</dbReference>
<comment type="subcellular location">
    <subcellularLocation>
        <location evidence="1 7">Cytoplasm</location>
        <location evidence="1 7">Cytoskeleton</location>
    </subcellularLocation>
</comment>
<dbReference type="GO" id="GO:0000902">
    <property type="term" value="P:cell morphogenesis"/>
    <property type="evidence" value="ECO:0007669"/>
    <property type="project" value="TreeGrafter"/>
</dbReference>
<keyword evidence="3 7" id="KW-0117">Actin capping</keyword>
<dbReference type="AlphaFoldDB" id="A0A0H5R7P9"/>
<dbReference type="GO" id="GO:0005737">
    <property type="term" value="C:cytoplasm"/>
    <property type="evidence" value="ECO:0007669"/>
    <property type="project" value="InterPro"/>
</dbReference>